<accession>A0A0C9YXK2</accession>
<protein>
    <submittedName>
        <fullName evidence="1">Uncharacterized protein</fullName>
    </submittedName>
</protein>
<gene>
    <name evidence="1" type="ORF">PISMIDRAFT_120481</name>
</gene>
<dbReference type="HOGENOM" id="CLU_068912_2_0_1"/>
<dbReference type="EMBL" id="KN834060">
    <property type="protein sequence ID" value="KIK12663.1"/>
    <property type="molecule type" value="Genomic_DNA"/>
</dbReference>
<organism evidence="1 2">
    <name type="scientific">Pisolithus microcarpus 441</name>
    <dbReference type="NCBI Taxonomy" id="765257"/>
    <lineage>
        <taxon>Eukaryota</taxon>
        <taxon>Fungi</taxon>
        <taxon>Dikarya</taxon>
        <taxon>Basidiomycota</taxon>
        <taxon>Agaricomycotina</taxon>
        <taxon>Agaricomycetes</taxon>
        <taxon>Agaricomycetidae</taxon>
        <taxon>Boletales</taxon>
        <taxon>Sclerodermatineae</taxon>
        <taxon>Pisolithaceae</taxon>
        <taxon>Pisolithus</taxon>
    </lineage>
</organism>
<dbReference type="AlphaFoldDB" id="A0A0C9YXK2"/>
<reference evidence="2" key="2">
    <citation type="submission" date="2015-01" db="EMBL/GenBank/DDBJ databases">
        <title>Evolutionary Origins and Diversification of the Mycorrhizal Mutualists.</title>
        <authorList>
            <consortium name="DOE Joint Genome Institute"/>
            <consortium name="Mycorrhizal Genomics Consortium"/>
            <person name="Kohler A."/>
            <person name="Kuo A."/>
            <person name="Nagy L.G."/>
            <person name="Floudas D."/>
            <person name="Copeland A."/>
            <person name="Barry K.W."/>
            <person name="Cichocki N."/>
            <person name="Veneault-Fourrey C."/>
            <person name="LaButti K."/>
            <person name="Lindquist E.A."/>
            <person name="Lipzen A."/>
            <person name="Lundell T."/>
            <person name="Morin E."/>
            <person name="Murat C."/>
            <person name="Riley R."/>
            <person name="Ohm R."/>
            <person name="Sun H."/>
            <person name="Tunlid A."/>
            <person name="Henrissat B."/>
            <person name="Grigoriev I.V."/>
            <person name="Hibbett D.S."/>
            <person name="Martin F."/>
        </authorList>
    </citation>
    <scope>NUCLEOTIDE SEQUENCE [LARGE SCALE GENOMIC DNA]</scope>
    <source>
        <strain evidence="2">441</strain>
    </source>
</reference>
<evidence type="ECO:0000313" key="1">
    <source>
        <dbReference type="EMBL" id="KIK12663.1"/>
    </source>
</evidence>
<keyword evidence="2" id="KW-1185">Reference proteome</keyword>
<evidence type="ECO:0000313" key="2">
    <source>
        <dbReference type="Proteomes" id="UP000054018"/>
    </source>
</evidence>
<sequence length="284" mass="31989">MQSYCDVAILQQFGATSRRYSQLVRGYLQSRVVSVGAQYFTEGKILIDILRTCDAVISGSTALHVMLPEHGTAWSPQDLDIYVTQACTERLLRKVLFEGYTIVKDANLNEMGYTYPKVSHLFVFTKGHRRIDVIVSSTSTAISPILQFHSTAVMNFISADTIFCCYPSLTLRQLSMMNAAFLYFGATTAAVLEAVAKYKSRGFHFVRCKDVHDRKNLCKVRTRTLTDGATMWINMLDIPEASHTCDDLFRQLGVLDVQWMLGGMPCDLECAFCRPRVEVVKDES</sequence>
<name>A0A0C9YXK2_9AGAM</name>
<dbReference type="Proteomes" id="UP000054018">
    <property type="component" value="Unassembled WGS sequence"/>
</dbReference>
<proteinExistence type="predicted"/>
<dbReference type="OrthoDB" id="2685540at2759"/>
<reference evidence="1 2" key="1">
    <citation type="submission" date="2014-04" db="EMBL/GenBank/DDBJ databases">
        <authorList>
            <consortium name="DOE Joint Genome Institute"/>
            <person name="Kuo A."/>
            <person name="Kohler A."/>
            <person name="Costa M.D."/>
            <person name="Nagy L.G."/>
            <person name="Floudas D."/>
            <person name="Copeland A."/>
            <person name="Barry K.W."/>
            <person name="Cichocki N."/>
            <person name="Veneault-Fourrey C."/>
            <person name="LaButti K."/>
            <person name="Lindquist E.A."/>
            <person name="Lipzen A."/>
            <person name="Lundell T."/>
            <person name="Morin E."/>
            <person name="Murat C."/>
            <person name="Sun H."/>
            <person name="Tunlid A."/>
            <person name="Henrissat B."/>
            <person name="Grigoriev I.V."/>
            <person name="Hibbett D.S."/>
            <person name="Martin F."/>
            <person name="Nordberg H.P."/>
            <person name="Cantor M.N."/>
            <person name="Hua S.X."/>
        </authorList>
    </citation>
    <scope>NUCLEOTIDE SEQUENCE [LARGE SCALE GENOMIC DNA]</scope>
    <source>
        <strain evidence="1 2">441</strain>
    </source>
</reference>